<protein>
    <recommendedName>
        <fullName evidence="7">DNA primase large subunit PriL</fullName>
    </recommendedName>
</protein>
<comment type="similarity">
    <text evidence="7">Belongs to the eukaryotic-type primase large subunit family.</text>
</comment>
<dbReference type="Pfam" id="PF26466">
    <property type="entry name" value="DNA_primase_lrg_N"/>
    <property type="match status" value="1"/>
</dbReference>
<dbReference type="HAMAP" id="MF_00701">
    <property type="entry name" value="DNA_primase_lrg_arc"/>
    <property type="match status" value="1"/>
</dbReference>
<evidence type="ECO:0000256" key="2">
    <source>
        <dbReference type="ARBA" id="ARBA00022515"/>
    </source>
</evidence>
<dbReference type="InterPro" id="IPR023642">
    <property type="entry name" value="DNA_primase_lsu_PriL"/>
</dbReference>
<dbReference type="AlphaFoldDB" id="A0A554ND01"/>
<feature type="binding site" evidence="7">
    <location>
        <position position="236"/>
    </location>
    <ligand>
        <name>[4Fe-4S] cluster</name>
        <dbReference type="ChEBI" id="CHEBI:49883"/>
    </ligand>
</feature>
<keyword evidence="4 7" id="KW-0479">Metal-binding</keyword>
<dbReference type="Proteomes" id="UP000319894">
    <property type="component" value="Unassembled WGS sequence"/>
</dbReference>
<evidence type="ECO:0000256" key="4">
    <source>
        <dbReference type="ARBA" id="ARBA00022723"/>
    </source>
</evidence>
<keyword evidence="5 7" id="KW-0408">Iron</keyword>
<reference evidence="9 10" key="1">
    <citation type="submission" date="2018-06" db="EMBL/GenBank/DDBJ databases">
        <title>Natronomonas sp. F16-60 a new haloarchaeon isolated from a solar saltern of Isla Cristina, Huelva, Spain.</title>
        <authorList>
            <person name="Duran-Viseras A."/>
            <person name="Sanchez-Porro C."/>
            <person name="Ventosa A."/>
        </authorList>
    </citation>
    <scope>NUCLEOTIDE SEQUENCE [LARGE SCALE GENOMIC DNA]</scope>
    <source>
        <strain evidence="9 10">F16-60</strain>
    </source>
</reference>
<dbReference type="InParanoid" id="A0A554ND01"/>
<evidence type="ECO:0000256" key="7">
    <source>
        <dbReference type="HAMAP-Rule" id="MF_00701"/>
    </source>
</evidence>
<comment type="function">
    <text evidence="7">Regulatory subunit of DNA primase, an RNA polymerase that catalyzes the synthesis of short RNA molecules used as primers for DNA polymerase during DNA replication. Stabilizes and modulates the activity of the small subunit, increasing the rate of DNA synthesis, and conferring RNA synthesis capability. The DNA polymerase activity may enable DNA primase to also catalyze primer extension after primer synthesis. May also play a role in DNA repair.</text>
</comment>
<keyword evidence="3 7" id="KW-0235">DNA replication</keyword>
<evidence type="ECO:0000256" key="5">
    <source>
        <dbReference type="ARBA" id="ARBA00023004"/>
    </source>
</evidence>
<evidence type="ECO:0000313" key="10">
    <source>
        <dbReference type="Proteomes" id="UP000319894"/>
    </source>
</evidence>
<feature type="binding site" evidence="7">
    <location>
        <position position="314"/>
    </location>
    <ligand>
        <name>[4Fe-4S] cluster</name>
        <dbReference type="ChEBI" id="CHEBI:49883"/>
    </ligand>
</feature>
<gene>
    <name evidence="7" type="primary">priL</name>
    <name evidence="9" type="ORF">DP107_05230</name>
</gene>
<evidence type="ECO:0000259" key="8">
    <source>
        <dbReference type="Pfam" id="PF04104"/>
    </source>
</evidence>
<dbReference type="CDD" id="cd06560">
    <property type="entry name" value="PriL"/>
    <property type="match status" value="1"/>
</dbReference>
<name>A0A554ND01_9EURY</name>
<comment type="cofactor">
    <cofactor evidence="7">
        <name>[4Fe-4S] cluster</name>
        <dbReference type="ChEBI" id="CHEBI:49883"/>
    </cofactor>
    <text evidence="7">Binds 1 [4Fe-4S] cluster.</text>
</comment>
<comment type="subunit">
    <text evidence="7">Heterodimer of a small subunit (PriS) and a large subunit (PriL).</text>
</comment>
<dbReference type="GO" id="GO:1990077">
    <property type="term" value="C:primosome complex"/>
    <property type="evidence" value="ECO:0007669"/>
    <property type="project" value="UniProtKB-KW"/>
</dbReference>
<dbReference type="GO" id="GO:0003899">
    <property type="term" value="F:DNA-directed RNA polymerase activity"/>
    <property type="evidence" value="ECO:0007669"/>
    <property type="project" value="InterPro"/>
</dbReference>
<dbReference type="RefSeq" id="WP_144261094.1">
    <property type="nucleotide sequence ID" value="NZ_QMDX01000002.1"/>
</dbReference>
<dbReference type="OrthoDB" id="46081at2157"/>
<feature type="domain" description="DNA primase large subunit C-terminal" evidence="8">
    <location>
        <begin position="229"/>
        <end position="321"/>
    </location>
</feature>
<feature type="binding site" evidence="7">
    <location>
        <position position="321"/>
    </location>
    <ligand>
        <name>[4Fe-4S] cluster</name>
        <dbReference type="ChEBI" id="CHEBI:49883"/>
    </ligand>
</feature>
<evidence type="ECO:0000256" key="6">
    <source>
        <dbReference type="ARBA" id="ARBA00023014"/>
    </source>
</evidence>
<evidence type="ECO:0000256" key="3">
    <source>
        <dbReference type="ARBA" id="ARBA00022705"/>
    </source>
</evidence>
<keyword evidence="10" id="KW-1185">Reference proteome</keyword>
<keyword evidence="6 7" id="KW-0411">Iron-sulfur</keyword>
<organism evidence="9 10">
    <name type="scientific">Haloglomus irregulare</name>
    <dbReference type="NCBI Taxonomy" id="2234134"/>
    <lineage>
        <taxon>Archaea</taxon>
        <taxon>Methanobacteriati</taxon>
        <taxon>Methanobacteriota</taxon>
        <taxon>Stenosarchaea group</taxon>
        <taxon>Halobacteria</taxon>
        <taxon>Halobacteriales</taxon>
        <taxon>Natronomonadaceae</taxon>
        <taxon>Haloglomus</taxon>
    </lineage>
</organism>
<dbReference type="GO" id="GO:0046872">
    <property type="term" value="F:metal ion binding"/>
    <property type="evidence" value="ECO:0007669"/>
    <property type="project" value="UniProtKB-KW"/>
</dbReference>
<evidence type="ECO:0000313" key="9">
    <source>
        <dbReference type="EMBL" id="TSD15253.1"/>
    </source>
</evidence>
<evidence type="ECO:0000256" key="1">
    <source>
        <dbReference type="ARBA" id="ARBA00022485"/>
    </source>
</evidence>
<keyword evidence="1 7" id="KW-0004">4Fe-4S</keyword>
<dbReference type="SUPFAM" id="SSF140914">
    <property type="entry name" value="PriB N-terminal domain-like"/>
    <property type="match status" value="1"/>
</dbReference>
<proteinExistence type="inferred from homology"/>
<feature type="binding site" evidence="7">
    <location>
        <position position="305"/>
    </location>
    <ligand>
        <name>[4Fe-4S] cluster</name>
        <dbReference type="ChEBI" id="CHEBI:49883"/>
    </ligand>
</feature>
<dbReference type="EMBL" id="QMDX01000002">
    <property type="protein sequence ID" value="TSD15253.1"/>
    <property type="molecule type" value="Genomic_DNA"/>
</dbReference>
<comment type="caution">
    <text evidence="9">The sequence shown here is derived from an EMBL/GenBank/DDBJ whole genome shotgun (WGS) entry which is preliminary data.</text>
</comment>
<accession>A0A554ND01</accession>
<dbReference type="InterPro" id="IPR058560">
    <property type="entry name" value="DNA_primase_C"/>
</dbReference>
<sequence>MQRLHARYPFLSAAREAVQSADVDLVALVREGGPAVERGVERVRRALLEGTAESEERYGARAELLSYPVARVLVSLLDAPGATEKYARAEAALAQRRFVADFAEERSLRSGGETLSLGDLLADFGLSGDVRPTGDGQFDVAVAAYLRLSSGLDGEDWRLVRRRLHDGVVPVDNAELETLLREAVRERVAEGLPLTVPDPIAEGLSEAVGQLRTAVADADPPRSFTGRMEPGSLPPCMHALLDRSRDGEDLPEHSRFALVGFLATFDDLDAHDIAAIAGLDDPERVRYQLQRLRDDRGVAFAPPSCATMQAYGDCVNQDDLCAEIAHPLSYYERRAGEPSGAEEDATAD</sequence>
<keyword evidence="2 7" id="KW-0639">Primosome</keyword>
<dbReference type="GO" id="GO:0006269">
    <property type="term" value="P:DNA replication, synthesis of primer"/>
    <property type="evidence" value="ECO:0007669"/>
    <property type="project" value="UniProtKB-UniRule"/>
</dbReference>
<dbReference type="GO" id="GO:0051539">
    <property type="term" value="F:4 iron, 4 sulfur cluster binding"/>
    <property type="evidence" value="ECO:0007669"/>
    <property type="project" value="UniProtKB-UniRule"/>
</dbReference>
<dbReference type="Pfam" id="PF04104">
    <property type="entry name" value="DNA_primase_lrg"/>
    <property type="match status" value="1"/>
</dbReference>